<dbReference type="Pfam" id="PF20150">
    <property type="entry name" value="2EXR"/>
    <property type="match status" value="1"/>
</dbReference>
<sequence>MRQIQPQESLDHSRSFLSLRISPTTSPLTSKTHLSNKNKGADGSSVPPMEERIKNGNKSMSKVKQFLCFPKLPAELQNKIWPFTFPPPETIVVDHKNHLEHPAWKAPHTEPQPNPIALQVHHNSRKEALRTFKSLYELPNGYRKYFDPDTDLIVIPHCYFYIRADDSFRYALRNMKTFIGAELIRRLVISKFIWKPNFTFMNERLPREMRLEYFVVSMPFPNLESITIHPERVQSAFFDYYTNNFQEPEQLKQCYDAIIHDFLEMKESFPGCKMPKITISGYELSKALENVSGEEGG</sequence>
<dbReference type="PANTHER" id="PTHR35910:SF6">
    <property type="entry name" value="2EXR DOMAIN-CONTAINING PROTEIN"/>
    <property type="match status" value="1"/>
</dbReference>
<feature type="compositionally biased region" description="Polar residues" evidence="1">
    <location>
        <begin position="21"/>
        <end position="38"/>
    </location>
</feature>
<feature type="region of interest" description="Disordered" evidence="1">
    <location>
        <begin position="1"/>
        <end position="53"/>
    </location>
</feature>
<name>A0A8H4RKK4_9HELO</name>
<evidence type="ECO:0000313" key="4">
    <source>
        <dbReference type="Proteomes" id="UP000566819"/>
    </source>
</evidence>
<dbReference type="EMBL" id="JAAMPI010000455">
    <property type="protein sequence ID" value="KAF4631328.1"/>
    <property type="molecule type" value="Genomic_DNA"/>
</dbReference>
<evidence type="ECO:0000313" key="3">
    <source>
        <dbReference type="EMBL" id="KAF4631328.1"/>
    </source>
</evidence>
<dbReference type="InterPro" id="IPR045518">
    <property type="entry name" value="2EXR"/>
</dbReference>
<evidence type="ECO:0000256" key="1">
    <source>
        <dbReference type="SAM" id="MobiDB-lite"/>
    </source>
</evidence>
<protein>
    <recommendedName>
        <fullName evidence="2">2EXR domain-containing protein</fullName>
    </recommendedName>
</protein>
<accession>A0A8H4RKK4</accession>
<dbReference type="AlphaFoldDB" id="A0A8H4RKK4"/>
<feature type="domain" description="2EXR" evidence="2">
    <location>
        <begin position="66"/>
        <end position="153"/>
    </location>
</feature>
<keyword evidence="4" id="KW-1185">Reference proteome</keyword>
<proteinExistence type="predicted"/>
<dbReference type="OrthoDB" id="3473305at2759"/>
<organism evidence="3 4">
    <name type="scientific">Cudoniella acicularis</name>
    <dbReference type="NCBI Taxonomy" id="354080"/>
    <lineage>
        <taxon>Eukaryota</taxon>
        <taxon>Fungi</taxon>
        <taxon>Dikarya</taxon>
        <taxon>Ascomycota</taxon>
        <taxon>Pezizomycotina</taxon>
        <taxon>Leotiomycetes</taxon>
        <taxon>Helotiales</taxon>
        <taxon>Tricladiaceae</taxon>
        <taxon>Cudoniella</taxon>
    </lineage>
</organism>
<evidence type="ECO:0000259" key="2">
    <source>
        <dbReference type="Pfam" id="PF20150"/>
    </source>
</evidence>
<comment type="caution">
    <text evidence="3">The sequence shown here is derived from an EMBL/GenBank/DDBJ whole genome shotgun (WGS) entry which is preliminary data.</text>
</comment>
<gene>
    <name evidence="3" type="ORF">G7Y89_g6803</name>
</gene>
<dbReference type="PANTHER" id="PTHR35910">
    <property type="entry name" value="2EXR DOMAIN-CONTAINING PROTEIN"/>
    <property type="match status" value="1"/>
</dbReference>
<dbReference type="Proteomes" id="UP000566819">
    <property type="component" value="Unassembled WGS sequence"/>
</dbReference>
<reference evidence="3 4" key="1">
    <citation type="submission" date="2020-03" db="EMBL/GenBank/DDBJ databases">
        <title>Draft Genome Sequence of Cudoniella acicularis.</title>
        <authorList>
            <person name="Buettner E."/>
            <person name="Kellner H."/>
        </authorList>
    </citation>
    <scope>NUCLEOTIDE SEQUENCE [LARGE SCALE GENOMIC DNA]</scope>
    <source>
        <strain evidence="3 4">DSM 108380</strain>
    </source>
</reference>